<evidence type="ECO:0000313" key="2">
    <source>
        <dbReference type="Proteomes" id="UP001416858"/>
    </source>
</evidence>
<protein>
    <submittedName>
        <fullName evidence="1">Uncharacterized protein</fullName>
    </submittedName>
</protein>
<reference evidence="1 2" key="1">
    <citation type="submission" date="2024-02" db="EMBL/GenBank/DDBJ databases">
        <title>Rhodopirellula caenicola NBRC 110016.</title>
        <authorList>
            <person name="Ichikawa N."/>
            <person name="Katano-Makiyama Y."/>
            <person name="Hidaka K."/>
        </authorList>
    </citation>
    <scope>NUCLEOTIDE SEQUENCE [LARGE SCALE GENOMIC DNA]</scope>
    <source>
        <strain evidence="1 2">NBRC 110016</strain>
    </source>
</reference>
<keyword evidence="2" id="KW-1185">Reference proteome</keyword>
<gene>
    <name evidence="1" type="ORF">Rcae01_01330</name>
</gene>
<evidence type="ECO:0000313" key="1">
    <source>
        <dbReference type="EMBL" id="GAA5505881.1"/>
    </source>
</evidence>
<dbReference type="Proteomes" id="UP001416858">
    <property type="component" value="Unassembled WGS sequence"/>
</dbReference>
<accession>A0ABP9VMJ9</accession>
<dbReference type="RefSeq" id="WP_345682864.1">
    <property type="nucleotide sequence ID" value="NZ_BAABRO010000002.1"/>
</dbReference>
<proteinExistence type="predicted"/>
<name>A0ABP9VMJ9_9BACT</name>
<dbReference type="EMBL" id="BAABRO010000002">
    <property type="protein sequence ID" value="GAA5505881.1"/>
    <property type="molecule type" value="Genomic_DNA"/>
</dbReference>
<sequence>MNDTSVLQTSQSRVAGFGVTDLHDVFQTIVSQADIAGSKPYP</sequence>
<organism evidence="1 2">
    <name type="scientific">Novipirellula caenicola</name>
    <dbReference type="NCBI Taxonomy" id="1536901"/>
    <lineage>
        <taxon>Bacteria</taxon>
        <taxon>Pseudomonadati</taxon>
        <taxon>Planctomycetota</taxon>
        <taxon>Planctomycetia</taxon>
        <taxon>Pirellulales</taxon>
        <taxon>Pirellulaceae</taxon>
        <taxon>Novipirellula</taxon>
    </lineage>
</organism>
<comment type="caution">
    <text evidence="1">The sequence shown here is derived from an EMBL/GenBank/DDBJ whole genome shotgun (WGS) entry which is preliminary data.</text>
</comment>